<protein>
    <submittedName>
        <fullName evidence="1">Replication factor A protein 3</fullName>
    </submittedName>
</protein>
<comment type="caution">
    <text evidence="1">The sequence shown here is derived from an EMBL/GenBank/DDBJ whole genome shotgun (WGS) entry which is preliminary data.</text>
</comment>
<dbReference type="EMBL" id="MU275847">
    <property type="protein sequence ID" value="KAI0052128.1"/>
    <property type="molecule type" value="Genomic_DNA"/>
</dbReference>
<dbReference type="Proteomes" id="UP000814033">
    <property type="component" value="Unassembled WGS sequence"/>
</dbReference>
<name>A0ACB8S7J6_9AGAM</name>
<evidence type="ECO:0000313" key="2">
    <source>
        <dbReference type="Proteomes" id="UP000814033"/>
    </source>
</evidence>
<reference evidence="1" key="1">
    <citation type="submission" date="2021-02" db="EMBL/GenBank/DDBJ databases">
        <authorList>
            <consortium name="DOE Joint Genome Institute"/>
            <person name="Ahrendt S."/>
            <person name="Looney B.P."/>
            <person name="Miyauchi S."/>
            <person name="Morin E."/>
            <person name="Drula E."/>
            <person name="Courty P.E."/>
            <person name="Chicoki N."/>
            <person name="Fauchery L."/>
            <person name="Kohler A."/>
            <person name="Kuo A."/>
            <person name="Labutti K."/>
            <person name="Pangilinan J."/>
            <person name="Lipzen A."/>
            <person name="Riley R."/>
            <person name="Andreopoulos W."/>
            <person name="He G."/>
            <person name="Johnson J."/>
            <person name="Barry K.W."/>
            <person name="Grigoriev I.V."/>
            <person name="Nagy L."/>
            <person name="Hibbett D."/>
            <person name="Henrissat B."/>
            <person name="Matheny P.B."/>
            <person name="Labbe J."/>
            <person name="Martin F."/>
        </authorList>
    </citation>
    <scope>NUCLEOTIDE SEQUENCE</scope>
    <source>
        <strain evidence="1">FP105234-sp</strain>
    </source>
</reference>
<sequence>MSTEHVSRRVNSARLGNFVTQKQPVRIVGKILKFADNAALMEASDGGQIKIVLGPEHNIVDTFVEVIGVPIDASSVRYVACTNMGTNLDLKFVNDVVEMTFDKKFDGRLF</sequence>
<keyword evidence="2" id="KW-1185">Reference proteome</keyword>
<reference evidence="1" key="2">
    <citation type="journal article" date="2022" name="New Phytol.">
        <title>Evolutionary transition to the ectomycorrhizal habit in the genomes of a hyperdiverse lineage of mushroom-forming fungi.</title>
        <authorList>
            <person name="Looney B."/>
            <person name="Miyauchi S."/>
            <person name="Morin E."/>
            <person name="Drula E."/>
            <person name="Courty P.E."/>
            <person name="Kohler A."/>
            <person name="Kuo A."/>
            <person name="LaButti K."/>
            <person name="Pangilinan J."/>
            <person name="Lipzen A."/>
            <person name="Riley R."/>
            <person name="Andreopoulos W."/>
            <person name="He G."/>
            <person name="Johnson J."/>
            <person name="Nolan M."/>
            <person name="Tritt A."/>
            <person name="Barry K.W."/>
            <person name="Grigoriev I.V."/>
            <person name="Nagy L.G."/>
            <person name="Hibbett D."/>
            <person name="Henrissat B."/>
            <person name="Matheny P.B."/>
            <person name="Labbe J."/>
            <person name="Martin F.M."/>
        </authorList>
    </citation>
    <scope>NUCLEOTIDE SEQUENCE</scope>
    <source>
        <strain evidence="1">FP105234-sp</strain>
    </source>
</reference>
<accession>A0ACB8S7J6</accession>
<evidence type="ECO:0000313" key="1">
    <source>
        <dbReference type="EMBL" id="KAI0052128.1"/>
    </source>
</evidence>
<proteinExistence type="predicted"/>
<gene>
    <name evidence="1" type="ORF">FA95DRAFT_1553800</name>
</gene>
<organism evidence="1 2">
    <name type="scientific">Auriscalpium vulgare</name>
    <dbReference type="NCBI Taxonomy" id="40419"/>
    <lineage>
        <taxon>Eukaryota</taxon>
        <taxon>Fungi</taxon>
        <taxon>Dikarya</taxon>
        <taxon>Basidiomycota</taxon>
        <taxon>Agaricomycotina</taxon>
        <taxon>Agaricomycetes</taxon>
        <taxon>Russulales</taxon>
        <taxon>Auriscalpiaceae</taxon>
        <taxon>Auriscalpium</taxon>
    </lineage>
</organism>